<evidence type="ECO:0000313" key="3">
    <source>
        <dbReference type="Proteomes" id="UP000051845"/>
    </source>
</evidence>
<dbReference type="STRING" id="33960.TY91_10490"/>
<dbReference type="GO" id="GO:0006979">
    <property type="term" value="P:response to oxidative stress"/>
    <property type="evidence" value="ECO:0007669"/>
    <property type="project" value="InterPro"/>
</dbReference>
<name>A0A0R2BJW2_SECCO</name>
<dbReference type="InterPro" id="IPR015946">
    <property type="entry name" value="KH_dom-like_a/b"/>
</dbReference>
<dbReference type="PANTHER" id="PTHR33797:SF2">
    <property type="entry name" value="ORGANIC HYDROPEROXIDE RESISTANCE PROTEIN-LIKE"/>
    <property type="match status" value="1"/>
</dbReference>
<organism evidence="2 3">
    <name type="scientific">Secundilactobacillus collinoides DSM 20515 = JCM 1123</name>
    <dbReference type="NCBI Taxonomy" id="1423733"/>
    <lineage>
        <taxon>Bacteria</taxon>
        <taxon>Bacillati</taxon>
        <taxon>Bacillota</taxon>
        <taxon>Bacilli</taxon>
        <taxon>Lactobacillales</taxon>
        <taxon>Lactobacillaceae</taxon>
        <taxon>Secundilactobacillus</taxon>
    </lineage>
</organism>
<evidence type="ECO:0000256" key="1">
    <source>
        <dbReference type="ARBA" id="ARBA00007378"/>
    </source>
</evidence>
<gene>
    <name evidence="2" type="ORF">FC82_GL001959</name>
</gene>
<dbReference type="PANTHER" id="PTHR33797">
    <property type="entry name" value="ORGANIC HYDROPEROXIDE RESISTANCE PROTEIN-LIKE"/>
    <property type="match status" value="1"/>
</dbReference>
<comment type="caution">
    <text evidence="2">The sequence shown here is derived from an EMBL/GenBank/DDBJ whole genome shotgun (WGS) entry which is preliminary data.</text>
</comment>
<sequence length="146" mass="16115">MTEKSLYHTFVQNHNGLTGTSFVEGDEGLALGVSSSLIDAPGTNPEQFIAFALSTCFNATIRIVENRGHTAADSQLRTRVDIEKDTPGYRFIVEAQIRMPEHTDTEAQAIINEALNECPVAKLLKENENVTFKLVDEFTDEPTLGE</sequence>
<dbReference type="InterPro" id="IPR036102">
    <property type="entry name" value="OsmC/Ohrsf"/>
</dbReference>
<evidence type="ECO:0000313" key="2">
    <source>
        <dbReference type="EMBL" id="KRM75811.1"/>
    </source>
</evidence>
<dbReference type="Pfam" id="PF02566">
    <property type="entry name" value="OsmC"/>
    <property type="match status" value="1"/>
</dbReference>
<protein>
    <submittedName>
        <fullName evidence="2">Redox protein, regulator of disulfide bond formation</fullName>
    </submittedName>
</protein>
<proteinExistence type="inferred from homology"/>
<dbReference type="InterPro" id="IPR019953">
    <property type="entry name" value="OHR"/>
</dbReference>
<accession>A0A0R2BJW2</accession>
<dbReference type="RefSeq" id="WP_054758922.1">
    <property type="nucleotide sequence ID" value="NZ_AYYR01000043.1"/>
</dbReference>
<dbReference type="Gene3D" id="3.30.300.20">
    <property type="match status" value="1"/>
</dbReference>
<dbReference type="Proteomes" id="UP000051845">
    <property type="component" value="Unassembled WGS sequence"/>
</dbReference>
<comment type="similarity">
    <text evidence="1">Belongs to the OsmC/Ohr family.</text>
</comment>
<dbReference type="PATRIC" id="fig|1423733.4.peg.2060"/>
<reference evidence="2 3" key="1">
    <citation type="journal article" date="2015" name="Genome Announc.">
        <title>Expanding the biotechnology potential of lactobacilli through comparative genomics of 213 strains and associated genera.</title>
        <authorList>
            <person name="Sun Z."/>
            <person name="Harris H.M."/>
            <person name="McCann A."/>
            <person name="Guo C."/>
            <person name="Argimon S."/>
            <person name="Zhang W."/>
            <person name="Yang X."/>
            <person name="Jeffery I.B."/>
            <person name="Cooney J.C."/>
            <person name="Kagawa T.F."/>
            <person name="Liu W."/>
            <person name="Song Y."/>
            <person name="Salvetti E."/>
            <person name="Wrobel A."/>
            <person name="Rasinkangas P."/>
            <person name="Parkhill J."/>
            <person name="Rea M.C."/>
            <person name="O'Sullivan O."/>
            <person name="Ritari J."/>
            <person name="Douillard F.P."/>
            <person name="Paul Ross R."/>
            <person name="Yang R."/>
            <person name="Briner A.E."/>
            <person name="Felis G.E."/>
            <person name="de Vos W.M."/>
            <person name="Barrangou R."/>
            <person name="Klaenhammer T.R."/>
            <person name="Caufield P.W."/>
            <person name="Cui Y."/>
            <person name="Zhang H."/>
            <person name="O'Toole P.W."/>
        </authorList>
    </citation>
    <scope>NUCLEOTIDE SEQUENCE [LARGE SCALE GENOMIC DNA]</scope>
    <source>
        <strain evidence="2 3">DSM 20515</strain>
    </source>
</reference>
<dbReference type="AlphaFoldDB" id="A0A0R2BJW2"/>
<dbReference type="SUPFAM" id="SSF82784">
    <property type="entry name" value="OsmC-like"/>
    <property type="match status" value="1"/>
</dbReference>
<dbReference type="InterPro" id="IPR003718">
    <property type="entry name" value="OsmC/Ohr_fam"/>
</dbReference>
<dbReference type="EMBL" id="AYYR01000043">
    <property type="protein sequence ID" value="KRM75811.1"/>
    <property type="molecule type" value="Genomic_DNA"/>
</dbReference>